<dbReference type="NCBIfam" id="TIGR01311">
    <property type="entry name" value="glycerol_kin"/>
    <property type="match status" value="1"/>
</dbReference>
<keyword evidence="5 9" id="KW-0418">Kinase</keyword>
<keyword evidence="7 9" id="KW-0067">ATP-binding</keyword>
<evidence type="ECO:0000256" key="9">
    <source>
        <dbReference type="HAMAP-Rule" id="MF_00186"/>
    </source>
</evidence>
<evidence type="ECO:0000256" key="10">
    <source>
        <dbReference type="RuleBase" id="RU003733"/>
    </source>
</evidence>
<feature type="binding site" evidence="9">
    <location>
        <position position="14"/>
    </location>
    <ligand>
        <name>ADP</name>
        <dbReference type="ChEBI" id="CHEBI:456216"/>
    </ligand>
</feature>
<evidence type="ECO:0000256" key="5">
    <source>
        <dbReference type="ARBA" id="ARBA00022777"/>
    </source>
</evidence>
<keyword evidence="14" id="KW-1185">Reference proteome</keyword>
<feature type="binding site" evidence="9">
    <location>
        <position position="312"/>
    </location>
    <ligand>
        <name>ATP</name>
        <dbReference type="ChEBI" id="CHEBI:30616"/>
    </ligand>
</feature>
<dbReference type="RefSeq" id="WP_255845815.1">
    <property type="nucleotide sequence ID" value="NZ_CP094358.1"/>
</dbReference>
<comment type="caution">
    <text evidence="9">Lacks conserved residue(s) required for the propagation of feature annotation.</text>
</comment>
<comment type="similarity">
    <text evidence="2 9 10">Belongs to the FGGY kinase family.</text>
</comment>
<feature type="domain" description="Carbohydrate kinase FGGY C-terminal" evidence="12">
    <location>
        <begin position="260"/>
        <end position="448"/>
    </location>
</feature>
<dbReference type="AlphaFoldDB" id="A0A9E6ZWT0"/>
<dbReference type="Proteomes" id="UP000831290">
    <property type="component" value="Chromosome"/>
</dbReference>
<evidence type="ECO:0000256" key="4">
    <source>
        <dbReference type="ARBA" id="ARBA00022741"/>
    </source>
</evidence>
<feature type="binding site" evidence="9">
    <location>
        <position position="85"/>
    </location>
    <ligand>
        <name>sn-glycerol 3-phosphate</name>
        <dbReference type="ChEBI" id="CHEBI:57597"/>
    </ligand>
</feature>
<dbReference type="GO" id="GO:0004370">
    <property type="term" value="F:glycerol kinase activity"/>
    <property type="evidence" value="ECO:0007669"/>
    <property type="project" value="UniProtKB-UniRule"/>
</dbReference>
<dbReference type="InterPro" id="IPR018483">
    <property type="entry name" value="Carb_kinase_FGGY_CS"/>
</dbReference>
<evidence type="ECO:0000256" key="6">
    <source>
        <dbReference type="ARBA" id="ARBA00022798"/>
    </source>
</evidence>
<gene>
    <name evidence="9 13" type="primary">glpK</name>
    <name evidence="13" type="ORF">MQE35_07835</name>
</gene>
<feature type="binding site" evidence="9">
    <location>
        <position position="85"/>
    </location>
    <ligand>
        <name>glycerol</name>
        <dbReference type="ChEBI" id="CHEBI:17754"/>
    </ligand>
</feature>
<evidence type="ECO:0000256" key="1">
    <source>
        <dbReference type="ARBA" id="ARBA00005190"/>
    </source>
</evidence>
<dbReference type="GO" id="GO:0005524">
    <property type="term" value="F:ATP binding"/>
    <property type="evidence" value="ECO:0007669"/>
    <property type="project" value="UniProtKB-UniRule"/>
</dbReference>
<evidence type="ECO:0000256" key="2">
    <source>
        <dbReference type="ARBA" id="ARBA00009156"/>
    </source>
</evidence>
<dbReference type="PANTHER" id="PTHR10196">
    <property type="entry name" value="SUGAR KINASE"/>
    <property type="match status" value="1"/>
</dbReference>
<feature type="binding site" evidence="9">
    <location>
        <position position="243"/>
    </location>
    <ligand>
        <name>glycerol</name>
        <dbReference type="ChEBI" id="CHEBI:17754"/>
    </ligand>
</feature>
<dbReference type="PROSITE" id="PS00933">
    <property type="entry name" value="FGGY_KINASES_1"/>
    <property type="match status" value="1"/>
</dbReference>
<feature type="binding site" evidence="9">
    <location>
        <position position="15"/>
    </location>
    <ligand>
        <name>ATP</name>
        <dbReference type="ChEBI" id="CHEBI:30616"/>
    </ligand>
</feature>
<dbReference type="InterPro" id="IPR018484">
    <property type="entry name" value="FGGY_N"/>
</dbReference>
<dbReference type="HAMAP" id="MF_00186">
    <property type="entry name" value="Glycerol_kin"/>
    <property type="match status" value="1"/>
</dbReference>
<dbReference type="Pfam" id="PF02782">
    <property type="entry name" value="FGGY_C"/>
    <property type="match status" value="1"/>
</dbReference>
<evidence type="ECO:0000256" key="8">
    <source>
        <dbReference type="ARBA" id="ARBA00052101"/>
    </source>
</evidence>
<feature type="binding site" evidence="9">
    <location>
        <position position="244"/>
    </location>
    <ligand>
        <name>glycerol</name>
        <dbReference type="ChEBI" id="CHEBI:17754"/>
    </ligand>
</feature>
<dbReference type="GO" id="GO:0005829">
    <property type="term" value="C:cytosol"/>
    <property type="evidence" value="ECO:0007669"/>
    <property type="project" value="TreeGrafter"/>
</dbReference>
<feature type="binding site" evidence="9">
    <location>
        <position position="14"/>
    </location>
    <ligand>
        <name>ATP</name>
        <dbReference type="ChEBI" id="CHEBI:30616"/>
    </ligand>
</feature>
<dbReference type="FunFam" id="3.30.420.40:FF:000008">
    <property type="entry name" value="Glycerol kinase"/>
    <property type="match status" value="1"/>
</dbReference>
<dbReference type="InterPro" id="IPR005999">
    <property type="entry name" value="Glycerol_kin"/>
</dbReference>
<dbReference type="KEGG" id="fbm:MQE35_07835"/>
<evidence type="ECO:0000313" key="14">
    <source>
        <dbReference type="Proteomes" id="UP000831290"/>
    </source>
</evidence>
<organism evidence="13 14">
    <name type="scientific">Abyssalbus ytuae</name>
    <dbReference type="NCBI Taxonomy" id="2926907"/>
    <lineage>
        <taxon>Bacteria</taxon>
        <taxon>Pseudomonadati</taxon>
        <taxon>Bacteroidota</taxon>
        <taxon>Flavobacteriia</taxon>
        <taxon>Flavobacteriales</taxon>
        <taxon>Flavobacteriaceae</taxon>
        <taxon>Abyssalbus</taxon>
    </lineage>
</organism>
<feature type="binding site" evidence="9">
    <location>
        <position position="136"/>
    </location>
    <ligand>
        <name>sn-glycerol 3-phosphate</name>
        <dbReference type="ChEBI" id="CHEBI:57597"/>
    </ligand>
</feature>
<sequence length="496" mass="55402">MKSDEFIIALDQGTTNSRALLVNKNAKVEAIAKKEFKQIYPKPGWVEHDPLEILETQKEVLHRLIDKNNIHSTQIKAIGIANQRETTVLWNKNTGKPVYNAIVWQDKRTTSICEDLKKKQWQEYIKRTTGLPIDSYFSAPKIKWILDNVKGLREEAENGNILFGTIDTWLLWNLSGRNIHATDYSNASRTMLFDINNLTWDEKLLSVFQIPKSILPEIKQSSGFFGNIILNGIEIPVSGIAGDQQASLFGHGCLKKGMVKNTYGTGCFMVMNTGEKPIFSKSGLLTTIAWGLNGKIFYALEGSVFIAGAAIQWLRDDLGFIKSSGESEEIASSIKENNPVYVVPAFAGLGAPYWDMYSKGAIFGLTRGTGKNHIIKATLDSLAYQTKDVLEAMQIDASFQITSLKVDGGASSNNYLMQFQADILNATVVRPKTIELTALGAAFLAGLAIGFWKKSEFFENLETERVFVPDMADSKREYLYEGWQRSVTASMNWSKQ</sequence>
<feature type="binding site" evidence="9">
    <location>
        <position position="136"/>
    </location>
    <ligand>
        <name>glycerol</name>
        <dbReference type="ChEBI" id="CHEBI:17754"/>
    </ligand>
</feature>
<feature type="binding site" evidence="9">
    <location>
        <position position="308"/>
    </location>
    <ligand>
        <name>ATP</name>
        <dbReference type="ChEBI" id="CHEBI:30616"/>
    </ligand>
</feature>
<keyword evidence="4 9" id="KW-0547">Nucleotide-binding</keyword>
<comment type="activity regulation">
    <text evidence="9">Inhibited by fructose 1,6-bisphosphate (FBP).</text>
</comment>
<dbReference type="GO" id="GO:0019563">
    <property type="term" value="P:glycerol catabolic process"/>
    <property type="evidence" value="ECO:0007669"/>
    <property type="project" value="UniProtKB-UniRule"/>
</dbReference>
<feature type="domain" description="Carbohydrate kinase FGGY N-terminal" evidence="11">
    <location>
        <begin position="7"/>
        <end position="250"/>
    </location>
</feature>
<dbReference type="SUPFAM" id="SSF53067">
    <property type="entry name" value="Actin-like ATPase domain"/>
    <property type="match status" value="2"/>
</dbReference>
<comment type="pathway">
    <text evidence="1 9">Polyol metabolism; glycerol degradation via glycerol kinase pathway; sn-glycerol 3-phosphate from glycerol: step 1/1.</text>
</comment>
<dbReference type="InterPro" id="IPR043129">
    <property type="entry name" value="ATPase_NBD"/>
</dbReference>
<feature type="binding site" evidence="9">
    <location>
        <position position="84"/>
    </location>
    <ligand>
        <name>glycerol</name>
        <dbReference type="ChEBI" id="CHEBI:17754"/>
    </ligand>
</feature>
<dbReference type="FunFam" id="3.30.420.40:FF:000007">
    <property type="entry name" value="Glycerol kinase"/>
    <property type="match status" value="1"/>
</dbReference>
<dbReference type="Gene3D" id="3.30.420.40">
    <property type="match status" value="2"/>
</dbReference>
<protein>
    <recommendedName>
        <fullName evidence="9">Glycerol kinase</fullName>
        <ecNumber evidence="9">2.7.1.30</ecNumber>
    </recommendedName>
    <alternativeName>
        <fullName evidence="9">ATP:glycerol 3-phosphotransferase</fullName>
    </alternativeName>
    <alternativeName>
        <fullName evidence="9">Glycerokinase</fullName>
        <shortName evidence="9">GK</shortName>
    </alternativeName>
</protein>
<dbReference type="PROSITE" id="PS00445">
    <property type="entry name" value="FGGY_KINASES_2"/>
    <property type="match status" value="1"/>
</dbReference>
<evidence type="ECO:0000256" key="7">
    <source>
        <dbReference type="ARBA" id="ARBA00022840"/>
    </source>
</evidence>
<comment type="catalytic activity">
    <reaction evidence="8 9">
        <text>glycerol + ATP = sn-glycerol 3-phosphate + ADP + H(+)</text>
        <dbReference type="Rhea" id="RHEA:21644"/>
        <dbReference type="ChEBI" id="CHEBI:15378"/>
        <dbReference type="ChEBI" id="CHEBI:17754"/>
        <dbReference type="ChEBI" id="CHEBI:30616"/>
        <dbReference type="ChEBI" id="CHEBI:57597"/>
        <dbReference type="ChEBI" id="CHEBI:456216"/>
        <dbReference type="EC" id="2.7.1.30"/>
    </reaction>
</comment>
<feature type="binding site" evidence="9">
    <location>
        <position position="243"/>
    </location>
    <ligand>
        <name>sn-glycerol 3-phosphate</name>
        <dbReference type="ChEBI" id="CHEBI:57597"/>
    </ligand>
</feature>
<evidence type="ECO:0000259" key="11">
    <source>
        <dbReference type="Pfam" id="PF00370"/>
    </source>
</evidence>
<feature type="binding site" evidence="9">
    <location>
        <position position="14"/>
    </location>
    <ligand>
        <name>sn-glycerol 3-phosphate</name>
        <dbReference type="ChEBI" id="CHEBI:57597"/>
    </ligand>
</feature>
<dbReference type="InterPro" id="IPR018485">
    <property type="entry name" value="FGGY_C"/>
</dbReference>
<feature type="binding site" evidence="9">
    <location>
        <position position="18"/>
    </location>
    <ligand>
        <name>ADP</name>
        <dbReference type="ChEBI" id="CHEBI:456216"/>
    </ligand>
</feature>
<dbReference type="InterPro" id="IPR000577">
    <property type="entry name" value="Carb_kinase_FGGY"/>
</dbReference>
<comment type="function">
    <text evidence="9">Key enzyme in the regulation of glycerol uptake and metabolism. Catalyzes the phosphorylation of glycerol to yield sn-glycerol 3-phosphate.</text>
</comment>
<keyword evidence="3 9" id="KW-0808">Transferase</keyword>
<dbReference type="EC" id="2.7.1.30" evidence="9"/>
<keyword evidence="6 9" id="KW-0319">Glycerol metabolism</keyword>
<feature type="binding site" evidence="9">
    <location>
        <position position="413"/>
    </location>
    <ligand>
        <name>ADP</name>
        <dbReference type="ChEBI" id="CHEBI:456216"/>
    </ligand>
</feature>
<feature type="binding site" evidence="9">
    <location>
        <position position="84"/>
    </location>
    <ligand>
        <name>sn-glycerol 3-phosphate</name>
        <dbReference type="ChEBI" id="CHEBI:57597"/>
    </ligand>
</feature>
<accession>A0A9E6ZWT0</accession>
<feature type="binding site" evidence="9">
    <location>
        <position position="308"/>
    </location>
    <ligand>
        <name>ADP</name>
        <dbReference type="ChEBI" id="CHEBI:456216"/>
    </ligand>
</feature>
<dbReference type="EMBL" id="CP094358">
    <property type="protein sequence ID" value="UOB19198.1"/>
    <property type="molecule type" value="Genomic_DNA"/>
</dbReference>
<dbReference type="CDD" id="cd07769">
    <property type="entry name" value="ASKHA_NBD_FGGY_GK"/>
    <property type="match status" value="1"/>
</dbReference>
<feature type="binding site" evidence="9">
    <location>
        <position position="265"/>
    </location>
    <ligand>
        <name>ATP</name>
        <dbReference type="ChEBI" id="CHEBI:30616"/>
    </ligand>
</feature>
<dbReference type="PANTHER" id="PTHR10196:SF69">
    <property type="entry name" value="GLYCEROL KINASE"/>
    <property type="match status" value="1"/>
</dbReference>
<proteinExistence type="inferred from homology"/>
<evidence type="ECO:0000259" key="12">
    <source>
        <dbReference type="Pfam" id="PF02782"/>
    </source>
</evidence>
<dbReference type="Pfam" id="PF00370">
    <property type="entry name" value="FGGY_N"/>
    <property type="match status" value="1"/>
</dbReference>
<evidence type="ECO:0000313" key="13">
    <source>
        <dbReference type="EMBL" id="UOB19198.1"/>
    </source>
</evidence>
<feature type="binding site" evidence="9">
    <location>
        <position position="409"/>
    </location>
    <ligand>
        <name>ADP</name>
        <dbReference type="ChEBI" id="CHEBI:456216"/>
    </ligand>
</feature>
<feature type="binding site" evidence="9">
    <location>
        <position position="409"/>
    </location>
    <ligand>
        <name>ATP</name>
        <dbReference type="ChEBI" id="CHEBI:30616"/>
    </ligand>
</feature>
<reference evidence="13" key="1">
    <citation type="submission" date="2022-03" db="EMBL/GenBank/DDBJ databases">
        <title>Description of Abyssus ytuae gen. nov., sp. nov., a novel member of the family Flavobacteriaceae isolated from the sediment of Mariana Trench.</title>
        <authorList>
            <person name="Zhang J."/>
            <person name="Xu X."/>
        </authorList>
    </citation>
    <scope>NUCLEOTIDE SEQUENCE</scope>
    <source>
        <strain evidence="13">MT3330</strain>
    </source>
</reference>
<dbReference type="PIRSF" id="PIRSF000538">
    <property type="entry name" value="GlpK"/>
    <property type="match status" value="1"/>
</dbReference>
<feature type="binding site" evidence="9">
    <location>
        <position position="265"/>
    </location>
    <ligand>
        <name>ADP</name>
        <dbReference type="ChEBI" id="CHEBI:456216"/>
    </ligand>
</feature>
<dbReference type="NCBIfam" id="NF000756">
    <property type="entry name" value="PRK00047.1"/>
    <property type="match status" value="1"/>
</dbReference>
<evidence type="ECO:0000256" key="3">
    <source>
        <dbReference type="ARBA" id="ARBA00022679"/>
    </source>
</evidence>
<name>A0A9E6ZWT0_9FLAO</name>
<dbReference type="GO" id="GO:0006072">
    <property type="term" value="P:glycerol-3-phosphate metabolic process"/>
    <property type="evidence" value="ECO:0007669"/>
    <property type="project" value="InterPro"/>
</dbReference>